<dbReference type="Pfam" id="PF11346">
    <property type="entry name" value="DUF3149"/>
    <property type="match status" value="1"/>
</dbReference>
<dbReference type="AlphaFoldDB" id="A0A1Y6C5C0"/>
<proteinExistence type="predicted"/>
<keyword evidence="1" id="KW-1133">Transmembrane helix</keyword>
<keyword evidence="3" id="KW-1185">Reference proteome</keyword>
<sequence>MELWKQLLSDDVGLLSLITIVVASLVVGVCVTLFIRNMKNESRKH</sequence>
<evidence type="ECO:0000313" key="2">
    <source>
        <dbReference type="EMBL" id="SMF37618.1"/>
    </source>
</evidence>
<dbReference type="InterPro" id="IPR021494">
    <property type="entry name" value="DUF3149"/>
</dbReference>
<evidence type="ECO:0008006" key="4">
    <source>
        <dbReference type="Google" id="ProtNLM"/>
    </source>
</evidence>
<evidence type="ECO:0000256" key="1">
    <source>
        <dbReference type="SAM" id="Phobius"/>
    </source>
</evidence>
<accession>A0A1Y6C5C0</accession>
<keyword evidence="1" id="KW-0812">Transmembrane</keyword>
<gene>
    <name evidence="2" type="ORF">SAMN02745746_02842</name>
</gene>
<feature type="transmembrane region" description="Helical" evidence="1">
    <location>
        <begin position="12"/>
        <end position="35"/>
    </location>
</feature>
<evidence type="ECO:0000313" key="3">
    <source>
        <dbReference type="Proteomes" id="UP000192920"/>
    </source>
</evidence>
<dbReference type="Proteomes" id="UP000192920">
    <property type="component" value="Unassembled WGS sequence"/>
</dbReference>
<organism evidence="2 3">
    <name type="scientific">Pseudogulbenkiania subflava DSM 22618</name>
    <dbReference type="NCBI Taxonomy" id="1123014"/>
    <lineage>
        <taxon>Bacteria</taxon>
        <taxon>Pseudomonadati</taxon>
        <taxon>Pseudomonadota</taxon>
        <taxon>Betaproteobacteria</taxon>
        <taxon>Neisseriales</taxon>
        <taxon>Chromobacteriaceae</taxon>
        <taxon>Pseudogulbenkiania</taxon>
    </lineage>
</organism>
<keyword evidence="1" id="KW-0472">Membrane</keyword>
<name>A0A1Y6C5C0_9NEIS</name>
<reference evidence="3" key="1">
    <citation type="submission" date="2017-04" db="EMBL/GenBank/DDBJ databases">
        <authorList>
            <person name="Varghese N."/>
            <person name="Submissions S."/>
        </authorList>
    </citation>
    <scope>NUCLEOTIDE SEQUENCE [LARGE SCALE GENOMIC DNA]</scope>
    <source>
        <strain evidence="3">DSM 22618</strain>
    </source>
</reference>
<protein>
    <recommendedName>
        <fullName evidence="4">DUF3149 domain-containing protein</fullName>
    </recommendedName>
</protein>
<dbReference type="RefSeq" id="WP_085276979.1">
    <property type="nucleotide sequence ID" value="NZ_FXAG01000016.1"/>
</dbReference>
<dbReference type="EMBL" id="FXAG01000016">
    <property type="protein sequence ID" value="SMF37618.1"/>
    <property type="molecule type" value="Genomic_DNA"/>
</dbReference>